<gene>
    <name evidence="1" type="ORF">ENV54_02965</name>
</gene>
<organism evidence="1">
    <name type="scientific">Desulfomonile tiedjei</name>
    <dbReference type="NCBI Taxonomy" id="2358"/>
    <lineage>
        <taxon>Bacteria</taxon>
        <taxon>Pseudomonadati</taxon>
        <taxon>Thermodesulfobacteriota</taxon>
        <taxon>Desulfomonilia</taxon>
        <taxon>Desulfomonilales</taxon>
        <taxon>Desulfomonilaceae</taxon>
        <taxon>Desulfomonile</taxon>
    </lineage>
</organism>
<sequence length="152" mass="17442">MDEETKLAKPIAVELDAEPDAHWWPNGKDFDGWLTDDTDAEVIVDEALMAPLPTEADYLKQRLEWIKESHELLKQFTPRELKALLTLKRNTSPKAWTLREDLLVLTMSASNKEIADQLKDRNKEAVKKRLQLLKSKGLSKRQMESEAETAEA</sequence>
<reference evidence="1" key="1">
    <citation type="journal article" date="2020" name="mSystems">
        <title>Genome- and Community-Level Interaction Insights into Carbon Utilization and Element Cycling Functions of Hydrothermarchaeota in Hydrothermal Sediment.</title>
        <authorList>
            <person name="Zhou Z."/>
            <person name="Liu Y."/>
            <person name="Xu W."/>
            <person name="Pan J."/>
            <person name="Luo Z.H."/>
            <person name="Li M."/>
        </authorList>
    </citation>
    <scope>NUCLEOTIDE SEQUENCE [LARGE SCALE GENOMIC DNA]</scope>
    <source>
        <strain evidence="1">SpSt-769</strain>
    </source>
</reference>
<accession>A0A7C4AQX5</accession>
<evidence type="ECO:0000313" key="1">
    <source>
        <dbReference type="EMBL" id="HGH60243.1"/>
    </source>
</evidence>
<protein>
    <submittedName>
        <fullName evidence="1">Uncharacterized protein</fullName>
    </submittedName>
</protein>
<name>A0A7C4AQX5_9BACT</name>
<comment type="caution">
    <text evidence="1">The sequence shown here is derived from an EMBL/GenBank/DDBJ whole genome shotgun (WGS) entry which is preliminary data.</text>
</comment>
<proteinExistence type="predicted"/>
<dbReference type="AlphaFoldDB" id="A0A7C4AQX5"/>
<dbReference type="EMBL" id="DTGT01000095">
    <property type="protein sequence ID" value="HGH60243.1"/>
    <property type="molecule type" value="Genomic_DNA"/>
</dbReference>